<dbReference type="GO" id="GO:0003700">
    <property type="term" value="F:DNA-binding transcription factor activity"/>
    <property type="evidence" value="ECO:0007669"/>
    <property type="project" value="TreeGrafter"/>
</dbReference>
<protein>
    <recommendedName>
        <fullName evidence="6">HTH tetR-type domain-containing protein</fullName>
    </recommendedName>
</protein>
<dbReference type="GO" id="GO:0045892">
    <property type="term" value="P:negative regulation of DNA-templated transcription"/>
    <property type="evidence" value="ECO:0007669"/>
    <property type="project" value="UniProtKB-ARBA"/>
</dbReference>
<keyword evidence="3 5" id="KW-0238">DNA-binding</keyword>
<sequence length="207" mass="22767">MTQSPKSPGRPRSKPGAPNVQQSIIRAAIPMFLQRGYEAVSMDDIARESGVTKASVYYYYPSKAELLTAAMVQMMESVARITQARLSEPRPLRERLLDIAVAHLRAIDFDLHSFMRKLESTMSAEQMALMRRAEQGIFDALEAAFSQAAGDGEIGPVQPRMTARAFVALLMTGHSRDAEGAPLFRSPQEAAEHIIGLLWHGLFPPAG</sequence>
<organism evidence="7 8">
    <name type="scientific">Paenibacillus athensensis</name>
    <dbReference type="NCBI Taxonomy" id="1967502"/>
    <lineage>
        <taxon>Bacteria</taxon>
        <taxon>Bacillati</taxon>
        <taxon>Bacillota</taxon>
        <taxon>Bacilli</taxon>
        <taxon>Bacillales</taxon>
        <taxon>Paenibacillaceae</taxon>
        <taxon>Paenibacillus</taxon>
    </lineage>
</organism>
<dbReference type="PROSITE" id="PS50977">
    <property type="entry name" value="HTH_TETR_2"/>
    <property type="match status" value="1"/>
</dbReference>
<evidence type="ECO:0000256" key="5">
    <source>
        <dbReference type="PROSITE-ProRule" id="PRU00335"/>
    </source>
</evidence>
<dbReference type="AlphaFoldDB" id="A0A4Y8QBG5"/>
<dbReference type="InterPro" id="IPR009057">
    <property type="entry name" value="Homeodomain-like_sf"/>
</dbReference>
<accession>A0A4Y8QBG5</accession>
<dbReference type="InterPro" id="IPR036271">
    <property type="entry name" value="Tet_transcr_reg_TetR-rel_C_sf"/>
</dbReference>
<gene>
    <name evidence="7" type="ORF">B5M42_02665</name>
</gene>
<dbReference type="RefSeq" id="WP_134749446.1">
    <property type="nucleotide sequence ID" value="NZ_MYFO02000004.1"/>
</dbReference>
<dbReference type="InterPro" id="IPR050109">
    <property type="entry name" value="HTH-type_TetR-like_transc_reg"/>
</dbReference>
<comment type="caution">
    <text evidence="7">The sequence shown here is derived from an EMBL/GenBank/DDBJ whole genome shotgun (WGS) entry which is preliminary data.</text>
</comment>
<keyword evidence="8" id="KW-1185">Reference proteome</keyword>
<evidence type="ECO:0000256" key="2">
    <source>
        <dbReference type="ARBA" id="ARBA00023015"/>
    </source>
</evidence>
<keyword evidence="4" id="KW-0804">Transcription</keyword>
<reference evidence="7 8" key="1">
    <citation type="submission" date="2017-03" db="EMBL/GenBank/DDBJ databases">
        <title>Isolation of Levoglucosan Utilizing Bacteria.</title>
        <authorList>
            <person name="Arya A.S."/>
        </authorList>
    </citation>
    <scope>NUCLEOTIDE SEQUENCE [LARGE SCALE GENOMIC DNA]</scope>
    <source>
        <strain evidence="7 8">MEC069</strain>
    </source>
</reference>
<evidence type="ECO:0000313" key="7">
    <source>
        <dbReference type="EMBL" id="TFE91365.1"/>
    </source>
</evidence>
<evidence type="ECO:0000313" key="8">
    <source>
        <dbReference type="Proteomes" id="UP000298246"/>
    </source>
</evidence>
<dbReference type="PANTHER" id="PTHR30055:SF175">
    <property type="entry name" value="HTH-TYPE TRANSCRIPTIONAL REPRESSOR KSTR2"/>
    <property type="match status" value="1"/>
</dbReference>
<dbReference type="Gene3D" id="1.10.10.60">
    <property type="entry name" value="Homeodomain-like"/>
    <property type="match status" value="1"/>
</dbReference>
<name>A0A4Y8QBG5_9BACL</name>
<dbReference type="GO" id="GO:0000976">
    <property type="term" value="F:transcription cis-regulatory region binding"/>
    <property type="evidence" value="ECO:0007669"/>
    <property type="project" value="TreeGrafter"/>
</dbReference>
<dbReference type="Proteomes" id="UP000298246">
    <property type="component" value="Unassembled WGS sequence"/>
</dbReference>
<dbReference type="Gene3D" id="1.10.357.10">
    <property type="entry name" value="Tetracycline Repressor, domain 2"/>
    <property type="match status" value="1"/>
</dbReference>
<evidence type="ECO:0000259" key="6">
    <source>
        <dbReference type="PROSITE" id="PS50977"/>
    </source>
</evidence>
<feature type="DNA-binding region" description="H-T-H motif" evidence="5">
    <location>
        <begin position="41"/>
        <end position="60"/>
    </location>
</feature>
<keyword evidence="2" id="KW-0805">Transcription regulation</keyword>
<dbReference type="InterPro" id="IPR001647">
    <property type="entry name" value="HTH_TetR"/>
</dbReference>
<dbReference type="PANTHER" id="PTHR30055">
    <property type="entry name" value="HTH-TYPE TRANSCRIPTIONAL REGULATOR RUTR"/>
    <property type="match status" value="1"/>
</dbReference>
<keyword evidence="1" id="KW-0678">Repressor</keyword>
<dbReference type="SUPFAM" id="SSF48498">
    <property type="entry name" value="Tetracyclin repressor-like, C-terminal domain"/>
    <property type="match status" value="1"/>
</dbReference>
<evidence type="ECO:0000256" key="1">
    <source>
        <dbReference type="ARBA" id="ARBA00022491"/>
    </source>
</evidence>
<dbReference type="EMBL" id="MYFO01000002">
    <property type="protein sequence ID" value="TFE91365.1"/>
    <property type="molecule type" value="Genomic_DNA"/>
</dbReference>
<dbReference type="PRINTS" id="PR00455">
    <property type="entry name" value="HTHTETR"/>
</dbReference>
<evidence type="ECO:0000256" key="3">
    <source>
        <dbReference type="ARBA" id="ARBA00023125"/>
    </source>
</evidence>
<dbReference type="OrthoDB" id="2732116at2"/>
<dbReference type="SUPFAM" id="SSF46689">
    <property type="entry name" value="Homeodomain-like"/>
    <property type="match status" value="1"/>
</dbReference>
<dbReference type="FunFam" id="1.10.10.60:FF:000141">
    <property type="entry name" value="TetR family transcriptional regulator"/>
    <property type="match status" value="1"/>
</dbReference>
<evidence type="ECO:0000256" key="4">
    <source>
        <dbReference type="ARBA" id="ARBA00023163"/>
    </source>
</evidence>
<feature type="domain" description="HTH tetR-type" evidence="6">
    <location>
        <begin position="18"/>
        <end position="78"/>
    </location>
</feature>
<dbReference type="Pfam" id="PF00440">
    <property type="entry name" value="TetR_N"/>
    <property type="match status" value="1"/>
</dbReference>
<proteinExistence type="predicted"/>